<dbReference type="EC" id="7.1.1.-" evidence="5"/>
<feature type="transmembrane region" description="Helical" evidence="5">
    <location>
        <begin position="76"/>
        <end position="95"/>
    </location>
</feature>
<feature type="transmembrane region" description="Helical" evidence="5">
    <location>
        <begin position="161"/>
        <end position="183"/>
    </location>
</feature>
<evidence type="ECO:0000256" key="3">
    <source>
        <dbReference type="ARBA" id="ARBA00022989"/>
    </source>
</evidence>
<organism evidence="8 9">
    <name type="scientific">Spiribacter aquaticus</name>
    <dbReference type="NCBI Taxonomy" id="1935996"/>
    <lineage>
        <taxon>Bacteria</taxon>
        <taxon>Pseudomonadati</taxon>
        <taxon>Pseudomonadota</taxon>
        <taxon>Gammaproteobacteria</taxon>
        <taxon>Chromatiales</taxon>
        <taxon>Ectothiorhodospiraceae</taxon>
        <taxon>Spiribacter</taxon>
    </lineage>
</organism>
<keyword evidence="9" id="KW-1185">Reference proteome</keyword>
<evidence type="ECO:0000256" key="4">
    <source>
        <dbReference type="ARBA" id="ARBA00023136"/>
    </source>
</evidence>
<dbReference type="Proteomes" id="UP000316688">
    <property type="component" value="Unassembled WGS sequence"/>
</dbReference>
<feature type="domain" description="NADH:quinone oxidoreductase/Mrp antiporter transmembrane" evidence="7">
    <location>
        <begin position="126"/>
        <end position="419"/>
    </location>
</feature>
<keyword evidence="5" id="KW-0830">Ubiquinone</keyword>
<dbReference type="GO" id="GO:0012505">
    <property type="term" value="C:endomembrane system"/>
    <property type="evidence" value="ECO:0007669"/>
    <property type="project" value="UniProtKB-SubCell"/>
</dbReference>
<dbReference type="Pfam" id="PF00361">
    <property type="entry name" value="Proton_antipo_M"/>
    <property type="match status" value="1"/>
</dbReference>
<feature type="transmembrane region" description="Helical" evidence="5">
    <location>
        <begin position="274"/>
        <end position="293"/>
    </location>
</feature>
<dbReference type="PANTHER" id="PTHR22773">
    <property type="entry name" value="NADH DEHYDROGENASE"/>
    <property type="match status" value="1"/>
</dbReference>
<comment type="function">
    <text evidence="5">NDH-1 shuttles electrons from NADH, via FMN and iron-sulfur (Fe-S) centers, to quinones in the respiratory chain. The immediate electron acceptor for the enzyme in this species is believed to be ubiquinone. Couples the redox reaction to proton translocation (for every two electrons transferred, four hydrogen ions are translocated across the cytoplasmic membrane), and thus conserves the redox energy in a proton gradient.</text>
</comment>
<evidence type="ECO:0000313" key="9">
    <source>
        <dbReference type="Proteomes" id="UP000316688"/>
    </source>
</evidence>
<comment type="subcellular location">
    <subcellularLocation>
        <location evidence="5">Cell membrane</location>
        <topology evidence="5">Multi-pass membrane protein</topology>
    </subcellularLocation>
    <subcellularLocation>
        <location evidence="1">Endomembrane system</location>
        <topology evidence="1">Multi-pass membrane protein</topology>
    </subcellularLocation>
    <subcellularLocation>
        <location evidence="6">Membrane</location>
        <topology evidence="6">Multi-pass membrane protein</topology>
    </subcellularLocation>
</comment>
<keyword evidence="2 5" id="KW-0812">Transmembrane</keyword>
<keyword evidence="5" id="KW-0813">Transport</keyword>
<feature type="transmembrane region" description="Helical" evidence="5">
    <location>
        <begin position="107"/>
        <end position="124"/>
    </location>
</feature>
<feature type="transmembrane region" description="Helical" evidence="5">
    <location>
        <begin position="405"/>
        <end position="425"/>
    </location>
</feature>
<reference evidence="8 9" key="1">
    <citation type="submission" date="2019-07" db="EMBL/GenBank/DDBJ databases">
        <title>Reclasification of Spiribacter aquaticus.</title>
        <authorList>
            <person name="Leon M.J."/>
            <person name="Sanchez-Porro C."/>
            <person name="Ventosa A."/>
        </authorList>
    </citation>
    <scope>NUCLEOTIDE SEQUENCE [LARGE SCALE GENOMIC DNA]</scope>
    <source>
        <strain evidence="8 9">SP30</strain>
    </source>
</reference>
<evidence type="ECO:0000259" key="7">
    <source>
        <dbReference type="Pfam" id="PF00361"/>
    </source>
</evidence>
<sequence>MNFEMPQFAMAAPEIWLGVMVCVVLIADLFDRSQQSRLAFFLTQLTLLGAIGLALYTHWGVERAITFNGMYVSDSLAAVLKVTVAGLSMVTLGYSRDYLRQRDLLKGEFYLLALIANLGMFVMASASSLLVLYVGLEMLSLSLYAMVAFDRDSRIGAEAAMKYFVLGALSSGMMLYGMSMIYGASGSLLIDTIASHAAAGDNLLLMAFGMTFALVGVAFKFGAAPFHMWLPDVYQGAPTSATAFLGTAPKIAALALFLRLLVDGLGDLHDQWQAMAVLLAVGSLAVGNLFALVQTNFKRMLAYSTISHIGFLFLGLIAGTPEGYSAALFYAISYGIMASGAFGMIILLSRRGFEAEMIDDMRGLNDRHSGFALVMLLLMFSMTGIPGTVGFYAKWLVLQSLIDTGMIWLAVVAVVFAVIGAFYYLRVLKAVYFDRLESPVPIEAPAGQRVIVALNGGAILLLGLFPDRLIEICRIALGL</sequence>
<dbReference type="HAMAP" id="MF_00445">
    <property type="entry name" value="NDH1_NuoN_1"/>
    <property type="match status" value="1"/>
</dbReference>
<dbReference type="RefSeq" id="WP_110883089.1">
    <property type="nucleotide sequence ID" value="NZ_VMKP01000002.1"/>
</dbReference>
<proteinExistence type="inferred from homology"/>
<feature type="transmembrane region" description="Helical" evidence="5">
    <location>
        <begin position="203"/>
        <end position="230"/>
    </location>
</feature>
<dbReference type="PRINTS" id="PR01434">
    <property type="entry name" value="NADHDHGNASE5"/>
</dbReference>
<keyword evidence="4 5" id="KW-0472">Membrane</keyword>
<dbReference type="AlphaFoldDB" id="A0A557RJW4"/>
<dbReference type="GO" id="GO:0005886">
    <property type="term" value="C:plasma membrane"/>
    <property type="evidence" value="ECO:0007669"/>
    <property type="project" value="UniProtKB-SubCell"/>
</dbReference>
<dbReference type="InterPro" id="IPR010096">
    <property type="entry name" value="NADH-Q_OxRdtase_suN/2"/>
</dbReference>
<comment type="catalytic activity">
    <reaction evidence="5">
        <text>a quinone + NADH + 5 H(+)(in) = a quinol + NAD(+) + 4 H(+)(out)</text>
        <dbReference type="Rhea" id="RHEA:57888"/>
        <dbReference type="ChEBI" id="CHEBI:15378"/>
        <dbReference type="ChEBI" id="CHEBI:24646"/>
        <dbReference type="ChEBI" id="CHEBI:57540"/>
        <dbReference type="ChEBI" id="CHEBI:57945"/>
        <dbReference type="ChEBI" id="CHEBI:132124"/>
    </reaction>
</comment>
<feature type="transmembrane region" description="Helical" evidence="5">
    <location>
        <begin position="38"/>
        <end position="56"/>
    </location>
</feature>
<keyword evidence="8" id="KW-0560">Oxidoreductase</keyword>
<dbReference type="EMBL" id="VMKP01000002">
    <property type="protein sequence ID" value="TVO65437.1"/>
    <property type="molecule type" value="Genomic_DNA"/>
</dbReference>
<dbReference type="InterPro" id="IPR001750">
    <property type="entry name" value="ND/Mrp_TM"/>
</dbReference>
<keyword evidence="3 5" id="KW-1133">Transmembrane helix</keyword>
<dbReference type="GO" id="GO:0042773">
    <property type="term" value="P:ATP synthesis coupled electron transport"/>
    <property type="evidence" value="ECO:0007669"/>
    <property type="project" value="InterPro"/>
</dbReference>
<evidence type="ECO:0000256" key="5">
    <source>
        <dbReference type="HAMAP-Rule" id="MF_00445"/>
    </source>
</evidence>
<gene>
    <name evidence="5 8" type="primary">nuoN</name>
    <name evidence="8" type="ORF">FPL11_04975</name>
</gene>
<feature type="transmembrane region" description="Helical" evidence="5">
    <location>
        <begin position="370"/>
        <end position="393"/>
    </location>
</feature>
<comment type="caution">
    <text evidence="8">The sequence shown here is derived from an EMBL/GenBank/DDBJ whole genome shotgun (WGS) entry which is preliminary data.</text>
</comment>
<keyword evidence="5" id="KW-1278">Translocase</keyword>
<feature type="transmembrane region" description="Helical" evidence="5">
    <location>
        <begin position="6"/>
        <end position="26"/>
    </location>
</feature>
<dbReference type="GO" id="GO:0008137">
    <property type="term" value="F:NADH dehydrogenase (ubiquinone) activity"/>
    <property type="evidence" value="ECO:0007669"/>
    <property type="project" value="InterPro"/>
</dbReference>
<feature type="transmembrane region" description="Helical" evidence="5">
    <location>
        <begin position="130"/>
        <end position="149"/>
    </location>
</feature>
<feature type="transmembrane region" description="Helical" evidence="5">
    <location>
        <begin position="242"/>
        <end position="262"/>
    </location>
</feature>
<keyword evidence="5" id="KW-1003">Cell membrane</keyword>
<evidence type="ECO:0000313" key="8">
    <source>
        <dbReference type="EMBL" id="TVO65437.1"/>
    </source>
</evidence>
<dbReference type="NCBIfam" id="NF004442">
    <property type="entry name" value="PRK05777.1-5"/>
    <property type="match status" value="1"/>
</dbReference>
<comment type="subunit">
    <text evidence="5">NDH-1 is composed of 14 different subunits. Subunits NuoA, H, J, K, L, M, N constitute the membrane sector of the complex.</text>
</comment>
<name>A0A557RJW4_9GAMM</name>
<evidence type="ECO:0000256" key="2">
    <source>
        <dbReference type="ARBA" id="ARBA00022692"/>
    </source>
</evidence>
<dbReference type="GO" id="GO:0050136">
    <property type="term" value="F:NADH dehydrogenase (quinone) (non-electrogenic) activity"/>
    <property type="evidence" value="ECO:0007669"/>
    <property type="project" value="UniProtKB-UniRule"/>
</dbReference>
<keyword evidence="5" id="KW-0874">Quinone</keyword>
<dbReference type="NCBIfam" id="TIGR01770">
    <property type="entry name" value="NDH_I_N"/>
    <property type="match status" value="1"/>
</dbReference>
<evidence type="ECO:0000256" key="6">
    <source>
        <dbReference type="RuleBase" id="RU000320"/>
    </source>
</evidence>
<comment type="similarity">
    <text evidence="5">Belongs to the complex I subunit 2 family.</text>
</comment>
<keyword evidence="5" id="KW-0520">NAD</keyword>
<dbReference type="GO" id="GO:0048038">
    <property type="term" value="F:quinone binding"/>
    <property type="evidence" value="ECO:0007669"/>
    <property type="project" value="UniProtKB-KW"/>
</dbReference>
<evidence type="ECO:0000256" key="1">
    <source>
        <dbReference type="ARBA" id="ARBA00004127"/>
    </source>
</evidence>
<protein>
    <recommendedName>
        <fullName evidence="5">NADH-quinone oxidoreductase subunit N</fullName>
        <ecNumber evidence="5">7.1.1.-</ecNumber>
    </recommendedName>
    <alternativeName>
        <fullName evidence="5">NADH dehydrogenase I subunit N</fullName>
    </alternativeName>
    <alternativeName>
        <fullName evidence="5">NDH-1 subunit N</fullName>
    </alternativeName>
</protein>
<accession>A0A557RJW4</accession>
<feature type="transmembrane region" description="Helical" evidence="5">
    <location>
        <begin position="300"/>
        <end position="321"/>
    </location>
</feature>
<feature type="transmembrane region" description="Helical" evidence="5">
    <location>
        <begin position="327"/>
        <end position="349"/>
    </location>
</feature>